<evidence type="ECO:0008006" key="3">
    <source>
        <dbReference type="Google" id="ProtNLM"/>
    </source>
</evidence>
<gene>
    <name evidence="1" type="ORF">JANAI62_28640</name>
</gene>
<dbReference type="RefSeq" id="WP_220749738.1">
    <property type="nucleotide sequence ID" value="NZ_BPFH01000005.1"/>
</dbReference>
<sequence>MSVQRAARQTLQSLMTAAVRGDSAAAESFARGLRDATPAAARAMAQATRSAARVNTSDTRTAETAARTAGGRALGGGVTAGRVYEIGEQGRELFMPGVSGQVVANRILRELASPVVEAPAGQPELGLFAPQAASLDPVTWSETSSASQFESRHDLTEVRQTALIARAIQTLETIQDQTLQSHSLEENMRFEKQVSDLSARTLQQTETLVSEARFDSRRDLFETDLVGRTLRQAEDLTRVAEIAQPTALRGIEELAPRALLQDHDPILAASKTTGLLSAIRPPDLPVNREVLETLRTVGQTLITEATNAAEAPPIIGSDGFRGLPDLTVNSEVIETLQAVAQTIITRATDTTLSDHRDRTLTLSDLTERTAVATARIDRGQANVAAPGTVRHGASFGDVHFHLSVAPGADPREIARAAYAELQRLAAQPRNTALHDGGDHDF</sequence>
<proteinExistence type="predicted"/>
<protein>
    <recommendedName>
        <fullName evidence="3">Hook-length control protein FliK</fullName>
    </recommendedName>
</protein>
<comment type="caution">
    <text evidence="1">The sequence shown here is derived from an EMBL/GenBank/DDBJ whole genome shotgun (WGS) entry which is preliminary data.</text>
</comment>
<keyword evidence="2" id="KW-1185">Reference proteome</keyword>
<reference evidence="1 2" key="1">
    <citation type="submission" date="2021-05" db="EMBL/GenBank/DDBJ databases">
        <title>Bacteria Genome sequencing.</title>
        <authorList>
            <person name="Takabe Y."/>
            <person name="Nakajima Y."/>
            <person name="Suzuki S."/>
            <person name="Shiozaki T."/>
        </authorList>
    </citation>
    <scope>NUCLEOTIDE SEQUENCE [LARGE SCALE GENOMIC DNA]</scope>
    <source>
        <strain evidence="1 2">AI_62</strain>
    </source>
</reference>
<organism evidence="1 2">
    <name type="scientific">Jannaschia pagri</name>
    <dbReference type="NCBI Taxonomy" id="2829797"/>
    <lineage>
        <taxon>Bacteria</taxon>
        <taxon>Pseudomonadati</taxon>
        <taxon>Pseudomonadota</taxon>
        <taxon>Alphaproteobacteria</taxon>
        <taxon>Rhodobacterales</taxon>
        <taxon>Roseobacteraceae</taxon>
        <taxon>Jannaschia</taxon>
    </lineage>
</organism>
<dbReference type="Proteomes" id="UP000786693">
    <property type="component" value="Unassembled WGS sequence"/>
</dbReference>
<accession>A0ABQ4NPH8</accession>
<evidence type="ECO:0000313" key="1">
    <source>
        <dbReference type="EMBL" id="GIT96241.1"/>
    </source>
</evidence>
<dbReference type="EMBL" id="BPFH01000005">
    <property type="protein sequence ID" value="GIT96241.1"/>
    <property type="molecule type" value="Genomic_DNA"/>
</dbReference>
<evidence type="ECO:0000313" key="2">
    <source>
        <dbReference type="Proteomes" id="UP000786693"/>
    </source>
</evidence>
<name>A0ABQ4NPH8_9RHOB</name>